<dbReference type="InterPro" id="IPR051120">
    <property type="entry name" value="ABC_AA/LPS_Transport"/>
</dbReference>
<dbReference type="OrthoDB" id="9779872at2"/>
<evidence type="ECO:0000256" key="2">
    <source>
        <dbReference type="ARBA" id="ARBA00022448"/>
    </source>
</evidence>
<feature type="domain" description="ABC transporter" evidence="5">
    <location>
        <begin position="5"/>
        <end position="259"/>
    </location>
</feature>
<keyword evidence="4 6" id="KW-0067">ATP-binding</keyword>
<dbReference type="InterPro" id="IPR027417">
    <property type="entry name" value="P-loop_NTPase"/>
</dbReference>
<accession>A0A5C4L8C7</accession>
<dbReference type="Pfam" id="PF00005">
    <property type="entry name" value="ABC_tran"/>
    <property type="match status" value="1"/>
</dbReference>
<name>A0A5C4L8C7_9HYPH</name>
<dbReference type="PANTHER" id="PTHR45772:SF4">
    <property type="entry name" value="ABC TRANSPORTER ATP-BINDING PROTEIN"/>
    <property type="match status" value="1"/>
</dbReference>
<keyword evidence="2" id="KW-0813">Transport</keyword>
<dbReference type="PANTHER" id="PTHR45772">
    <property type="entry name" value="CONSERVED COMPONENT OF ABC TRANSPORTER FOR NATURAL AMINO ACIDS-RELATED"/>
    <property type="match status" value="1"/>
</dbReference>
<dbReference type="InterPro" id="IPR003593">
    <property type="entry name" value="AAA+_ATPase"/>
</dbReference>
<dbReference type="AlphaFoldDB" id="A0A5C4L8C7"/>
<evidence type="ECO:0000313" key="7">
    <source>
        <dbReference type="Proteomes" id="UP000305267"/>
    </source>
</evidence>
<evidence type="ECO:0000256" key="3">
    <source>
        <dbReference type="ARBA" id="ARBA00022741"/>
    </source>
</evidence>
<gene>
    <name evidence="6" type="ORF">FF100_34920</name>
</gene>
<dbReference type="SMART" id="SM00382">
    <property type="entry name" value="AAA"/>
    <property type="match status" value="1"/>
</dbReference>
<comment type="caution">
    <text evidence="6">The sequence shown here is derived from an EMBL/GenBank/DDBJ whole genome shotgun (WGS) entry which is preliminary data.</text>
</comment>
<dbReference type="EMBL" id="VDDA01000052">
    <property type="protein sequence ID" value="TNC06189.1"/>
    <property type="molecule type" value="Genomic_DNA"/>
</dbReference>
<dbReference type="GO" id="GO:0005886">
    <property type="term" value="C:plasma membrane"/>
    <property type="evidence" value="ECO:0007669"/>
    <property type="project" value="TreeGrafter"/>
</dbReference>
<dbReference type="SUPFAM" id="SSF52540">
    <property type="entry name" value="P-loop containing nucleoside triphosphate hydrolases"/>
    <property type="match status" value="1"/>
</dbReference>
<evidence type="ECO:0000259" key="5">
    <source>
        <dbReference type="PROSITE" id="PS50893"/>
    </source>
</evidence>
<comment type="similarity">
    <text evidence="1">Belongs to the ABC transporter superfamily.</text>
</comment>
<dbReference type="PROSITE" id="PS00211">
    <property type="entry name" value="ABC_TRANSPORTER_1"/>
    <property type="match status" value="1"/>
</dbReference>
<dbReference type="CDD" id="cd03219">
    <property type="entry name" value="ABC_Mj1267_LivG_branched"/>
    <property type="match status" value="1"/>
</dbReference>
<dbReference type="GO" id="GO:0005524">
    <property type="term" value="F:ATP binding"/>
    <property type="evidence" value="ECO:0007669"/>
    <property type="project" value="UniProtKB-KW"/>
</dbReference>
<evidence type="ECO:0000256" key="4">
    <source>
        <dbReference type="ARBA" id="ARBA00022840"/>
    </source>
</evidence>
<dbReference type="Gene3D" id="3.40.50.300">
    <property type="entry name" value="P-loop containing nucleotide triphosphate hydrolases"/>
    <property type="match status" value="1"/>
</dbReference>
<dbReference type="RefSeq" id="WP_139040601.1">
    <property type="nucleotide sequence ID" value="NZ_VDDA01000052.1"/>
</dbReference>
<dbReference type="Pfam" id="PF12399">
    <property type="entry name" value="BCA_ABC_TP_C"/>
    <property type="match status" value="1"/>
</dbReference>
<reference evidence="6 7" key="1">
    <citation type="submission" date="2019-06" db="EMBL/GenBank/DDBJ databases">
        <title>Genome of Methylobacterium sp. 17Sr1-39.</title>
        <authorList>
            <person name="Seo T."/>
        </authorList>
    </citation>
    <scope>NUCLEOTIDE SEQUENCE [LARGE SCALE GENOMIC DNA]</scope>
    <source>
        <strain evidence="6 7">17Sr1-39</strain>
    </source>
</reference>
<organism evidence="6 7">
    <name type="scientific">Methylobacterium terricola</name>
    <dbReference type="NCBI Taxonomy" id="2583531"/>
    <lineage>
        <taxon>Bacteria</taxon>
        <taxon>Pseudomonadati</taxon>
        <taxon>Pseudomonadota</taxon>
        <taxon>Alphaproteobacteria</taxon>
        <taxon>Hyphomicrobiales</taxon>
        <taxon>Methylobacteriaceae</taxon>
        <taxon>Methylobacterium</taxon>
    </lineage>
</organism>
<keyword evidence="7" id="KW-1185">Reference proteome</keyword>
<sequence>MSPILSIDHVGVRFGGLVAIADLHFDVQAGEIVSLIGPNGAGKTTAFNVMTGFLKPSQGEVRFRGTSLKGLQPHDITRLGLARTFQRTSVFPDDTVFDNVMIGLHRQGASGGAPGMARASLLDTLLGRAGASEQALRARAAALLDWTGLGGRAREKAGSLAYGEQRLVGVALALATDPAMLLLDEPVSGMNASETRVFVRLLRQIRERGITILLVEHDMPMVMEVSDRIVVLNYGRLIAEGPPEAIRSDPAVIEAYLGQGSAARRAAAEVREAACA</sequence>
<dbReference type="GO" id="GO:0016887">
    <property type="term" value="F:ATP hydrolysis activity"/>
    <property type="evidence" value="ECO:0007669"/>
    <property type="project" value="InterPro"/>
</dbReference>
<evidence type="ECO:0000256" key="1">
    <source>
        <dbReference type="ARBA" id="ARBA00005417"/>
    </source>
</evidence>
<dbReference type="InterPro" id="IPR032823">
    <property type="entry name" value="BCA_ABC_TP_C"/>
</dbReference>
<dbReference type="FunFam" id="3.40.50.300:FF:000421">
    <property type="entry name" value="Branched-chain amino acid ABC transporter ATP-binding protein"/>
    <property type="match status" value="1"/>
</dbReference>
<dbReference type="InterPro" id="IPR017871">
    <property type="entry name" value="ABC_transporter-like_CS"/>
</dbReference>
<dbReference type="InterPro" id="IPR003439">
    <property type="entry name" value="ABC_transporter-like_ATP-bd"/>
</dbReference>
<dbReference type="PROSITE" id="PS50893">
    <property type="entry name" value="ABC_TRANSPORTER_2"/>
    <property type="match status" value="1"/>
</dbReference>
<proteinExistence type="inferred from homology"/>
<keyword evidence="3" id="KW-0547">Nucleotide-binding</keyword>
<evidence type="ECO:0000313" key="6">
    <source>
        <dbReference type="EMBL" id="TNC06189.1"/>
    </source>
</evidence>
<dbReference type="Proteomes" id="UP000305267">
    <property type="component" value="Unassembled WGS sequence"/>
</dbReference>
<protein>
    <submittedName>
        <fullName evidence="6">ABC transporter ATP-binding protein</fullName>
    </submittedName>
</protein>